<dbReference type="Gene3D" id="3.40.50.300">
    <property type="entry name" value="P-loop containing nucleotide triphosphate hydrolases"/>
    <property type="match status" value="1"/>
</dbReference>
<comment type="caution">
    <text evidence="1">The sequence shown here is derived from an EMBL/GenBank/DDBJ whole genome shotgun (WGS) entry which is preliminary data.</text>
</comment>
<evidence type="ECO:0000313" key="2">
    <source>
        <dbReference type="Proteomes" id="UP000178349"/>
    </source>
</evidence>
<dbReference type="AlphaFoldDB" id="A0A1F6NRB5"/>
<sequence length="351" mass="40176">MTTGDIPEVMIDTEEQRELTPRDSFLEFDVNLAESDLLSKSKEELENLRKPWSPDRRAYGALPNFENRDEIIGNFPKESGYFKKHYNPRDTNKPAWMNKFYAEGIVLFEMKFGRTLSSFCEEILANYPDLHKSGKEISIFGLSGSGKSTVVEVLKKKFGDGVIIMDSDTVRFNLLARMIKDVEMSAGVDLEEIRDQLINNDIVRSLYMALNYLSKELKQRGYLVVESSTQPVPGADKIIYVEHPDNVDPVAMLGNEEKQKEVAHRLFERTQSRIGGLDNYDWSQAETITDFRNMIDVSVRVPERIHEAFLKNVGQSLNSLGDSVTRLPNPQVSDVEERERLLTEELEKILN</sequence>
<dbReference type="SUPFAM" id="SSF52540">
    <property type="entry name" value="P-loop containing nucleoside triphosphate hydrolases"/>
    <property type="match status" value="1"/>
</dbReference>
<dbReference type="EMBL" id="MFQW01000019">
    <property type="protein sequence ID" value="OGH86429.1"/>
    <property type="molecule type" value="Genomic_DNA"/>
</dbReference>
<dbReference type="InterPro" id="IPR027417">
    <property type="entry name" value="P-loop_NTPase"/>
</dbReference>
<evidence type="ECO:0000313" key="1">
    <source>
        <dbReference type="EMBL" id="OGH86429.1"/>
    </source>
</evidence>
<reference evidence="1 2" key="1">
    <citation type="journal article" date="2016" name="Nat. Commun.">
        <title>Thousands of microbial genomes shed light on interconnected biogeochemical processes in an aquifer system.</title>
        <authorList>
            <person name="Anantharaman K."/>
            <person name="Brown C.T."/>
            <person name="Hug L.A."/>
            <person name="Sharon I."/>
            <person name="Castelle C.J."/>
            <person name="Probst A.J."/>
            <person name="Thomas B.C."/>
            <person name="Singh A."/>
            <person name="Wilkins M.J."/>
            <person name="Karaoz U."/>
            <person name="Brodie E.L."/>
            <person name="Williams K.H."/>
            <person name="Hubbard S.S."/>
            <person name="Banfield J.F."/>
        </authorList>
    </citation>
    <scope>NUCLEOTIDE SEQUENCE [LARGE SCALE GENOMIC DNA]</scope>
</reference>
<name>A0A1F6NRB5_9BACT</name>
<gene>
    <name evidence="1" type="ORF">A2493_01605</name>
</gene>
<protein>
    <submittedName>
        <fullName evidence="1">Uncharacterized protein</fullName>
    </submittedName>
</protein>
<organism evidence="1 2">
    <name type="scientific">Candidatus Magasanikbacteria bacterium RIFOXYC12_FULL_33_11</name>
    <dbReference type="NCBI Taxonomy" id="1798701"/>
    <lineage>
        <taxon>Bacteria</taxon>
        <taxon>Candidatus Magasanikiibacteriota</taxon>
    </lineage>
</organism>
<accession>A0A1F6NRB5</accession>
<proteinExistence type="predicted"/>
<dbReference type="Proteomes" id="UP000178349">
    <property type="component" value="Unassembled WGS sequence"/>
</dbReference>